<gene>
    <name evidence="1" type="ORF">MGWOODY_Clf1312</name>
</gene>
<organism evidence="1">
    <name type="scientific">hydrothermal vent metagenome</name>
    <dbReference type="NCBI Taxonomy" id="652676"/>
    <lineage>
        <taxon>unclassified sequences</taxon>
        <taxon>metagenomes</taxon>
        <taxon>ecological metagenomes</taxon>
    </lineage>
</organism>
<dbReference type="EMBL" id="FAXA01000062">
    <property type="protein sequence ID" value="CUV01403.1"/>
    <property type="molecule type" value="Genomic_DNA"/>
</dbReference>
<name>A0A170Q9A7_9ZZZZ</name>
<proteinExistence type="predicted"/>
<accession>A0A170Q9A7</accession>
<protein>
    <submittedName>
        <fullName evidence="1">Uncharacterized protein</fullName>
    </submittedName>
</protein>
<reference evidence="1" key="1">
    <citation type="submission" date="2015-10" db="EMBL/GenBank/DDBJ databases">
        <authorList>
            <person name="Gilbert D.G."/>
        </authorList>
    </citation>
    <scope>NUCLEOTIDE SEQUENCE</scope>
</reference>
<evidence type="ECO:0000313" key="1">
    <source>
        <dbReference type="EMBL" id="CUV01403.1"/>
    </source>
</evidence>
<dbReference type="AlphaFoldDB" id="A0A170Q9A7"/>
<sequence length="68" mass="7862">MDDEGGNDHWYQEKIKNPPAYLKPRDQIAKVELKGTLNLPGWEVKDIQVVDCRRPVTFVNWVNVGLVK</sequence>